<feature type="compositionally biased region" description="Polar residues" evidence="1">
    <location>
        <begin position="580"/>
        <end position="589"/>
    </location>
</feature>
<feature type="region of interest" description="Disordered" evidence="1">
    <location>
        <begin position="1"/>
        <end position="53"/>
    </location>
</feature>
<accession>A0A6P4YDS2</accession>
<feature type="region of interest" description="Disordered" evidence="1">
    <location>
        <begin position="525"/>
        <end position="612"/>
    </location>
</feature>
<feature type="region of interest" description="Disordered" evidence="1">
    <location>
        <begin position="169"/>
        <end position="291"/>
    </location>
</feature>
<dbReference type="Proteomes" id="UP000515135">
    <property type="component" value="Unplaced"/>
</dbReference>
<sequence length="730" mass="80410">MAGNEDPFRGTLDNAQRAGLPRPDEEASDEEMEALEPPQANIVPRANTRRGPGDYTRQMVLINIFQLEGNTAPRTNDNQIVRVVINQALTSGQLLARIKEGFLDPNRVNVRAAERRKIERASLSNTRLYNFHTGEGMEAIGEQFPNAGFLKTETRGDCKVYVYVEPQARGQEQDPTEQGAPAAQQQTPGRGRAAQQQTPGRGRAAEQQTPGRGRAVEQQTPGRGRAVEQQTPDPDSAPAVQQQVHDPDNTPVAQQQAPVPPDAVPPETTGESQESASPSSTPPPLSPQSPMVYEYESLPLADDITPVEETATELPLLRRSHIEHGVVVGSWSSSGSVICGQIVTDTSDRGLDFPERLLGGRTCRAARLQSLLQVILRPLERVPYVWPLPFSQMCLQASLDTRLLLVIRLTTTIVAPLRDMIRNIGAEQAMVTYFWPYEGGTQDADDVVQYCRSEGTPPLMVLLGPRGHTQMIILQRFEDTVPTGVAILEGISNGQLYMEAIQRDRQRILESRRLREDQDAEILQQLGTDQVQGRQQPETTGQSTGRVPGHQQPETTGQSTDRVPGHQQPETTGRVPGHQQPETTGQSTGRVPGHQQPETTGQSTDRVQGRQHVRTQMPAATAVTRYHQRHHPYGPQVPGGHMPRHRPPGGNMPRNRAPVGNMPQHQVMGGNMPRNRAPVGNMPQHQVMGGNMPRHRAPVGNMPLHRAPVGNMPRHRAQMRGPTPPYCTFQ</sequence>
<reference evidence="3" key="1">
    <citation type="submission" date="2025-08" db="UniProtKB">
        <authorList>
            <consortium name="RefSeq"/>
        </authorList>
    </citation>
    <scope>IDENTIFICATION</scope>
    <source>
        <tissue evidence="3">Gonad</tissue>
    </source>
</reference>
<dbReference type="RefSeq" id="XP_019622588.1">
    <property type="nucleotide sequence ID" value="XM_019767029.1"/>
</dbReference>
<dbReference type="GeneID" id="109468713"/>
<dbReference type="OrthoDB" id="10571293at2759"/>
<protein>
    <submittedName>
        <fullName evidence="3">Uncharacterized protein LOC109468713</fullName>
    </submittedName>
</protein>
<name>A0A6P4YDS2_BRABE</name>
<organism evidence="2 3">
    <name type="scientific">Branchiostoma belcheri</name>
    <name type="common">Amphioxus</name>
    <dbReference type="NCBI Taxonomy" id="7741"/>
    <lineage>
        <taxon>Eukaryota</taxon>
        <taxon>Metazoa</taxon>
        <taxon>Chordata</taxon>
        <taxon>Cephalochordata</taxon>
        <taxon>Leptocardii</taxon>
        <taxon>Amphioxiformes</taxon>
        <taxon>Branchiostomatidae</taxon>
        <taxon>Branchiostoma</taxon>
    </lineage>
</organism>
<evidence type="ECO:0000313" key="2">
    <source>
        <dbReference type="Proteomes" id="UP000515135"/>
    </source>
</evidence>
<evidence type="ECO:0000313" key="3">
    <source>
        <dbReference type="RefSeq" id="XP_019622588.1"/>
    </source>
</evidence>
<feature type="compositionally biased region" description="Polar residues" evidence="1">
    <location>
        <begin position="228"/>
        <end position="244"/>
    </location>
</feature>
<keyword evidence="2" id="KW-1185">Reference proteome</keyword>
<feature type="region of interest" description="Disordered" evidence="1">
    <location>
        <begin position="710"/>
        <end position="730"/>
    </location>
</feature>
<evidence type="ECO:0000256" key="1">
    <source>
        <dbReference type="SAM" id="MobiDB-lite"/>
    </source>
</evidence>
<dbReference type="KEGG" id="bbel:109468713"/>
<feature type="compositionally biased region" description="Low complexity" evidence="1">
    <location>
        <begin position="176"/>
        <end position="189"/>
    </location>
</feature>
<dbReference type="AlphaFoldDB" id="A0A6P4YDS2"/>
<feature type="compositionally biased region" description="Polar residues" evidence="1">
    <location>
        <begin position="552"/>
        <end position="561"/>
    </location>
</feature>
<gene>
    <name evidence="3" type="primary">LOC109468713</name>
</gene>
<proteinExistence type="predicted"/>
<feature type="compositionally biased region" description="Polar residues" evidence="1">
    <location>
        <begin position="525"/>
        <end position="545"/>
    </location>
</feature>
<feature type="compositionally biased region" description="Polar residues" evidence="1">
    <location>
        <begin position="596"/>
        <end position="606"/>
    </location>
</feature>